<dbReference type="InParanoid" id="Q23KC9"/>
<dbReference type="KEGG" id="tet:TTHERM_00194060"/>
<evidence type="ECO:0000313" key="2">
    <source>
        <dbReference type="Proteomes" id="UP000009168"/>
    </source>
</evidence>
<dbReference type="HOGENOM" id="CLU_246987_0_0_1"/>
<dbReference type="RefSeq" id="XP_001017159.2">
    <property type="nucleotide sequence ID" value="XM_001017159.2"/>
</dbReference>
<gene>
    <name evidence="1" type="ORF">TTHERM_00194060</name>
</gene>
<organism evidence="1 2">
    <name type="scientific">Tetrahymena thermophila (strain SB210)</name>
    <dbReference type="NCBI Taxonomy" id="312017"/>
    <lineage>
        <taxon>Eukaryota</taxon>
        <taxon>Sar</taxon>
        <taxon>Alveolata</taxon>
        <taxon>Ciliophora</taxon>
        <taxon>Intramacronucleata</taxon>
        <taxon>Oligohymenophorea</taxon>
        <taxon>Hymenostomatida</taxon>
        <taxon>Tetrahymenina</taxon>
        <taxon>Tetrahymenidae</taxon>
        <taxon>Tetrahymena</taxon>
    </lineage>
</organism>
<keyword evidence="2" id="KW-1185">Reference proteome</keyword>
<dbReference type="Proteomes" id="UP000009168">
    <property type="component" value="Unassembled WGS sequence"/>
</dbReference>
<accession>Q23KC9</accession>
<protein>
    <submittedName>
        <fullName evidence="1">Uncharacterized protein</fullName>
    </submittedName>
</protein>
<name>Q23KC9_TETTS</name>
<dbReference type="AlphaFoldDB" id="Q23KC9"/>
<evidence type="ECO:0000313" key="1">
    <source>
        <dbReference type="EMBL" id="EAR96914.2"/>
    </source>
</evidence>
<dbReference type="EMBL" id="GG662673">
    <property type="protein sequence ID" value="EAR96914.2"/>
    <property type="molecule type" value="Genomic_DNA"/>
</dbReference>
<proteinExistence type="predicted"/>
<reference evidence="2" key="1">
    <citation type="journal article" date="2006" name="PLoS Biol.">
        <title>Macronuclear genome sequence of the ciliate Tetrahymena thermophila, a model eukaryote.</title>
        <authorList>
            <person name="Eisen J.A."/>
            <person name="Coyne R.S."/>
            <person name="Wu M."/>
            <person name="Wu D."/>
            <person name="Thiagarajan M."/>
            <person name="Wortman J.R."/>
            <person name="Badger J.H."/>
            <person name="Ren Q."/>
            <person name="Amedeo P."/>
            <person name="Jones K.M."/>
            <person name="Tallon L.J."/>
            <person name="Delcher A.L."/>
            <person name="Salzberg S.L."/>
            <person name="Silva J.C."/>
            <person name="Haas B.J."/>
            <person name="Majoros W.H."/>
            <person name="Farzad M."/>
            <person name="Carlton J.M."/>
            <person name="Smith R.K. Jr."/>
            <person name="Garg J."/>
            <person name="Pearlman R.E."/>
            <person name="Karrer K.M."/>
            <person name="Sun L."/>
            <person name="Manning G."/>
            <person name="Elde N.C."/>
            <person name="Turkewitz A.P."/>
            <person name="Asai D.J."/>
            <person name="Wilkes D.E."/>
            <person name="Wang Y."/>
            <person name="Cai H."/>
            <person name="Collins K."/>
            <person name="Stewart B.A."/>
            <person name="Lee S.R."/>
            <person name="Wilamowska K."/>
            <person name="Weinberg Z."/>
            <person name="Ruzzo W.L."/>
            <person name="Wloga D."/>
            <person name="Gaertig J."/>
            <person name="Frankel J."/>
            <person name="Tsao C.-C."/>
            <person name="Gorovsky M.A."/>
            <person name="Keeling P.J."/>
            <person name="Waller R.F."/>
            <person name="Patron N.J."/>
            <person name="Cherry J.M."/>
            <person name="Stover N.A."/>
            <person name="Krieger C.J."/>
            <person name="del Toro C."/>
            <person name="Ryder H.F."/>
            <person name="Williamson S.C."/>
            <person name="Barbeau R.A."/>
            <person name="Hamilton E.P."/>
            <person name="Orias E."/>
        </authorList>
    </citation>
    <scope>NUCLEOTIDE SEQUENCE [LARGE SCALE GENOMIC DNA]</scope>
    <source>
        <strain evidence="2">SB210</strain>
    </source>
</reference>
<dbReference type="GeneID" id="7844635"/>
<sequence>MANKLIQKLLHTNQINILQSIEFAFKSKDLVNQNTKTTYKQINRMIDLSNKENYSSVHHIIIPKPISTFKRSHSNIERKDIKNVGSTPSNLTTPGQSNNPFLKIQKGRLDNLIKNNMQNIEAAFQQHQSVQQGIKFSGNDLEQYATEQKQNKLTSQDYCHNYVSNPCSSQQKNMQEKLINNQVDTEISQNILSNLSNKITQIQNSNSKLKKDLHILPITKIQNQQCANSIENQSVKAQDLNFNKFKNIQSSNFHINIPQQIQANKQSPSFFDNSIQSKSYKNYNSTGNLLKQDDFKVKNNIQIFENQCDVTDESGIKKSPHAAVNRNNLDQHELFSNYQSNQVSNIQNILSSTNAFNFTNNNLNLNNNNNNNNNLSAFFEQSTVCFNSTENEDSNNLIRVFDKHMQEKQDLFKIQIETSELLGETNHNQITNSRKLNGENTIIFDEKVFIGNTGVYQQTEYIIFKNEDFNRLLLKQEAIQELLVQQQMKIKHLENQINQQNSFEKQEMKQQMLQQIQQDLQSNQRLSRFNNKQYEQNNKLGQFNFTDTDFRQFNQKQNMSQNFFSNKLQSDKDDECKTINNITEILNLQTDESHSQFDVSLNTFKSQNVTKYSSNPMDINQVNTQKYKILTSNNLQNQNVNMISTFGQDQIQQMSKDVQFSKQTPQFFLKNINQTNLAVQEQSAGYKQTDMQSLLKSSMFDQSRIMDENEEGQVRQSIKETCRNKNVQGNTQELNFNCFIDGVETFRGNQTTTASVLQNNMQSQQSQNIKVLENNPKPPKIPQKKIFSERSEYSSIQSNTSTIAGHTSGNISNFVSTDRSHSIIPQRSKSINITNSQNNQIQNNFEKCKINTQQSDDIKQNSEKYNSSYSTLPSNNTHHFRSQGDYEYNILLNGQNGQEHIKQDQNCNIF</sequence>